<accession>A0A098TP68</accession>
<reference evidence="1 2" key="1">
    <citation type="journal article" date="2014" name="Mol. Ecol.">
        <title>Evolution of Synechococcus.</title>
        <authorList>
            <person name="Dvorak P."/>
            <person name="Casamatta D."/>
            <person name="Hasler P."/>
            <person name="Poulickova A."/>
            <person name="Ondrej V."/>
            <person name="Sanges R."/>
        </authorList>
    </citation>
    <scope>NUCLEOTIDE SEQUENCE [LARGE SCALE GENOMIC DNA]</scope>
    <source>
        <strain evidence="1 2">CAUP A 1101</strain>
    </source>
</reference>
<organism evidence="1 2">
    <name type="scientific">Neosynechococcus sphagnicola sy1</name>
    <dbReference type="NCBI Taxonomy" id="1497020"/>
    <lineage>
        <taxon>Bacteria</taxon>
        <taxon>Bacillati</taxon>
        <taxon>Cyanobacteriota</taxon>
        <taxon>Cyanophyceae</taxon>
        <taxon>Neosynechococcales</taxon>
        <taxon>Neosynechococcaceae</taxon>
        <taxon>Neosynechococcus</taxon>
    </lineage>
</organism>
<protein>
    <submittedName>
        <fullName evidence="1">Uncharacterized protein</fullName>
    </submittedName>
</protein>
<keyword evidence="2" id="KW-1185">Reference proteome</keyword>
<comment type="caution">
    <text evidence="1">The sequence shown here is derived from an EMBL/GenBank/DDBJ whole genome shotgun (WGS) entry which is preliminary data.</text>
</comment>
<dbReference type="STRING" id="1497020.DO97_00705"/>
<dbReference type="EMBL" id="JJML01000001">
    <property type="protein sequence ID" value="KGF74061.1"/>
    <property type="molecule type" value="Genomic_DNA"/>
</dbReference>
<dbReference type="Proteomes" id="UP000030170">
    <property type="component" value="Unassembled WGS sequence"/>
</dbReference>
<name>A0A098TP68_9CYAN</name>
<sequence length="92" mass="10859">MLWSIITDQIFSFLAFWMFRAIAPTTFLPRTPDYFGVPTNEYADADRLQSLVQGNDPDQLNKLFGGNYLHWQSCFEFLRERLPLFIIVDLHQ</sequence>
<proteinExistence type="predicted"/>
<evidence type="ECO:0000313" key="1">
    <source>
        <dbReference type="EMBL" id="KGF74061.1"/>
    </source>
</evidence>
<dbReference type="AlphaFoldDB" id="A0A098TP68"/>
<evidence type="ECO:0000313" key="2">
    <source>
        <dbReference type="Proteomes" id="UP000030170"/>
    </source>
</evidence>
<gene>
    <name evidence="1" type="ORF">DO97_00705</name>
</gene>